<evidence type="ECO:0000313" key="2">
    <source>
        <dbReference type="Proteomes" id="UP000324800"/>
    </source>
</evidence>
<name>A0A5J4WXN7_9EUKA</name>
<sequence>MFLIHRLRLGDVQFYVFVCNDGESFTGGRDVDQFFPLGEIGLGKERGIIDCIGGGVVYVYYFGVLDADPVQVNYDPEGELDILNGAGDGE</sequence>
<protein>
    <submittedName>
        <fullName evidence="1">Uncharacterized protein</fullName>
    </submittedName>
</protein>
<comment type="caution">
    <text evidence="1">The sequence shown here is derived from an EMBL/GenBank/DDBJ whole genome shotgun (WGS) entry which is preliminary data.</text>
</comment>
<evidence type="ECO:0000313" key="1">
    <source>
        <dbReference type="EMBL" id="KAA6399621.1"/>
    </source>
</evidence>
<dbReference type="Proteomes" id="UP000324800">
    <property type="component" value="Unassembled WGS sequence"/>
</dbReference>
<organism evidence="1 2">
    <name type="scientific">Streblomastix strix</name>
    <dbReference type="NCBI Taxonomy" id="222440"/>
    <lineage>
        <taxon>Eukaryota</taxon>
        <taxon>Metamonada</taxon>
        <taxon>Preaxostyla</taxon>
        <taxon>Oxymonadida</taxon>
        <taxon>Streblomastigidae</taxon>
        <taxon>Streblomastix</taxon>
    </lineage>
</organism>
<dbReference type="EMBL" id="SNRW01000712">
    <property type="protein sequence ID" value="KAA6399621.1"/>
    <property type="molecule type" value="Genomic_DNA"/>
</dbReference>
<gene>
    <name evidence="1" type="ORF">EZS28_004848</name>
</gene>
<reference evidence="1 2" key="1">
    <citation type="submission" date="2019-03" db="EMBL/GenBank/DDBJ databases">
        <title>Single cell metagenomics reveals metabolic interactions within the superorganism composed of flagellate Streblomastix strix and complex community of Bacteroidetes bacteria on its surface.</title>
        <authorList>
            <person name="Treitli S.C."/>
            <person name="Kolisko M."/>
            <person name="Husnik F."/>
            <person name="Keeling P."/>
            <person name="Hampl V."/>
        </authorList>
    </citation>
    <scope>NUCLEOTIDE SEQUENCE [LARGE SCALE GENOMIC DNA]</scope>
    <source>
        <strain evidence="1">ST1C</strain>
    </source>
</reference>
<dbReference type="AlphaFoldDB" id="A0A5J4WXN7"/>
<proteinExistence type="predicted"/>
<accession>A0A5J4WXN7</accession>